<dbReference type="AlphaFoldDB" id="A0A0L0DK76"/>
<reference evidence="4 5" key="1">
    <citation type="submission" date="2010-05" db="EMBL/GenBank/DDBJ databases">
        <title>The Genome Sequence of Thecamonas trahens ATCC 50062.</title>
        <authorList>
            <consortium name="The Broad Institute Genome Sequencing Platform"/>
            <person name="Russ C."/>
            <person name="Cuomo C."/>
            <person name="Shea T."/>
            <person name="Young S.K."/>
            <person name="Zeng Q."/>
            <person name="Koehrsen M."/>
            <person name="Haas B."/>
            <person name="Borodovsky M."/>
            <person name="Guigo R."/>
            <person name="Alvarado L."/>
            <person name="Berlin A."/>
            <person name="Bochicchio J."/>
            <person name="Borenstein D."/>
            <person name="Chapman S."/>
            <person name="Chen Z."/>
            <person name="Freedman E."/>
            <person name="Gellesch M."/>
            <person name="Goldberg J."/>
            <person name="Griggs A."/>
            <person name="Gujja S."/>
            <person name="Heilman E."/>
            <person name="Heiman D."/>
            <person name="Hepburn T."/>
            <person name="Howarth C."/>
            <person name="Jen D."/>
            <person name="Larson L."/>
            <person name="Mehta T."/>
            <person name="Park D."/>
            <person name="Pearson M."/>
            <person name="Roberts A."/>
            <person name="Saif S."/>
            <person name="Shenoy N."/>
            <person name="Sisk P."/>
            <person name="Stolte C."/>
            <person name="Sykes S."/>
            <person name="Thomson T."/>
            <person name="Walk T."/>
            <person name="White J."/>
            <person name="Yandava C."/>
            <person name="Burger G."/>
            <person name="Gray M.W."/>
            <person name="Holland P.W.H."/>
            <person name="King N."/>
            <person name="Lang F.B.F."/>
            <person name="Roger A.J."/>
            <person name="Ruiz-Trillo I."/>
            <person name="Lander E."/>
            <person name="Nusbaum C."/>
        </authorList>
    </citation>
    <scope>NUCLEOTIDE SEQUENCE [LARGE SCALE GENOMIC DNA]</scope>
    <source>
        <strain evidence="4 5">ATCC 50062</strain>
    </source>
</reference>
<sequence>MQAFQEAMQMDSWSRNWSSAYGSDEEDEAVEAATEEALAALYSELETVAEPAGRAELLAAHYGLAVSMVGEAAALPSAEVVVVGRGGLGLAALATLPHTTLAVVHGAKCEVAMESALEAQSMLTTEVSEKSGLLAVMVGLEGGAVGVIVARATDEALLAPLAHVVVEALAPSRLVVLETVSERAYVEPSPRWREQPNAAAGRVYALEAPPALAGSDSAELAHLTTFDVPNLLSGAAAAFADRALKGHIPMGVYVSVHPTHAVESDSVVVFDAVLGAVGIAIPIQSRQAEMAHILKSAGRDEGRQHVFMNRGQKKPKRRRKKAKVVYTIPQRTPFQQVTDEVKRARKFGYDALELSGFGLDTMPAAIIELGHKLKALDASVNMLTELPPELSSFVALEELNLVGNALVEVPEAIMALKSLRWLYLAGNSISRLDAGLFTCNQLTRLMLAQNELTELPDAIGKLTNLQLLDVSQNRLTTLPATVGKLASLHELDISHNQLTTLPVDLAALPFLHRVEVYGNPLNPLYLPKELGKFLETGGADKSLDLDADVEIGVEFATEADKTAGGGSGEGSGSGSGGDE</sequence>
<dbReference type="OrthoDB" id="1728874at2759"/>
<dbReference type="STRING" id="461836.A0A0L0DK76"/>
<dbReference type="GeneID" id="25570109"/>
<evidence type="ECO:0000256" key="3">
    <source>
        <dbReference type="SAM" id="MobiDB-lite"/>
    </source>
</evidence>
<evidence type="ECO:0000256" key="2">
    <source>
        <dbReference type="ARBA" id="ARBA00022737"/>
    </source>
</evidence>
<accession>A0A0L0DK76</accession>
<dbReference type="SMART" id="SM00369">
    <property type="entry name" value="LRR_TYP"/>
    <property type="match status" value="5"/>
</dbReference>
<dbReference type="Gene3D" id="3.80.10.10">
    <property type="entry name" value="Ribonuclease Inhibitor"/>
    <property type="match status" value="1"/>
</dbReference>
<evidence type="ECO:0000256" key="1">
    <source>
        <dbReference type="ARBA" id="ARBA00022614"/>
    </source>
</evidence>
<dbReference type="InterPro" id="IPR050216">
    <property type="entry name" value="LRR_domain-containing"/>
</dbReference>
<evidence type="ECO:0000313" key="5">
    <source>
        <dbReference type="Proteomes" id="UP000054408"/>
    </source>
</evidence>
<keyword evidence="2" id="KW-0677">Repeat</keyword>
<dbReference type="GO" id="GO:0005737">
    <property type="term" value="C:cytoplasm"/>
    <property type="evidence" value="ECO:0007669"/>
    <property type="project" value="TreeGrafter"/>
</dbReference>
<dbReference type="PRINTS" id="PR00019">
    <property type="entry name" value="LEURICHRPT"/>
</dbReference>
<dbReference type="InterPro" id="IPR032675">
    <property type="entry name" value="LRR_dom_sf"/>
</dbReference>
<proteinExistence type="predicted"/>
<feature type="compositionally biased region" description="Gly residues" evidence="3">
    <location>
        <begin position="563"/>
        <end position="579"/>
    </location>
</feature>
<dbReference type="Proteomes" id="UP000054408">
    <property type="component" value="Unassembled WGS sequence"/>
</dbReference>
<organism evidence="4 5">
    <name type="scientific">Thecamonas trahens ATCC 50062</name>
    <dbReference type="NCBI Taxonomy" id="461836"/>
    <lineage>
        <taxon>Eukaryota</taxon>
        <taxon>Apusozoa</taxon>
        <taxon>Apusomonadida</taxon>
        <taxon>Apusomonadidae</taxon>
        <taxon>Thecamonas</taxon>
    </lineage>
</organism>
<dbReference type="PANTHER" id="PTHR48051:SF46">
    <property type="entry name" value="LEUCINE RICH REPEAT-CONTAINING DOMAIN PROTEIN"/>
    <property type="match status" value="1"/>
</dbReference>
<feature type="region of interest" description="Disordered" evidence="3">
    <location>
        <begin position="556"/>
        <end position="579"/>
    </location>
</feature>
<protein>
    <submittedName>
        <fullName evidence="4">Uncharacterized protein</fullName>
    </submittedName>
</protein>
<dbReference type="SUPFAM" id="SSF52058">
    <property type="entry name" value="L domain-like"/>
    <property type="match status" value="1"/>
</dbReference>
<dbReference type="InterPro" id="IPR001611">
    <property type="entry name" value="Leu-rich_rpt"/>
</dbReference>
<keyword evidence="1" id="KW-0433">Leucine-rich repeat</keyword>
<dbReference type="SMART" id="SM00364">
    <property type="entry name" value="LRR_BAC"/>
    <property type="match status" value="5"/>
</dbReference>
<dbReference type="Pfam" id="PF13855">
    <property type="entry name" value="LRR_8"/>
    <property type="match status" value="1"/>
</dbReference>
<dbReference type="eggNOG" id="KOG0532">
    <property type="taxonomic scope" value="Eukaryota"/>
</dbReference>
<dbReference type="Pfam" id="PF00560">
    <property type="entry name" value="LRR_1"/>
    <property type="match status" value="1"/>
</dbReference>
<dbReference type="InterPro" id="IPR003591">
    <property type="entry name" value="Leu-rich_rpt_typical-subtyp"/>
</dbReference>
<dbReference type="PROSITE" id="PS51450">
    <property type="entry name" value="LRR"/>
    <property type="match status" value="1"/>
</dbReference>
<dbReference type="RefSeq" id="XP_013755136.1">
    <property type="nucleotide sequence ID" value="XM_013899682.1"/>
</dbReference>
<gene>
    <name evidence="4" type="ORF">AMSG_12194</name>
</gene>
<dbReference type="PANTHER" id="PTHR48051">
    <property type="match status" value="1"/>
</dbReference>
<keyword evidence="5" id="KW-1185">Reference proteome</keyword>
<dbReference type="EMBL" id="GL349475">
    <property type="protein sequence ID" value="KNC52814.1"/>
    <property type="molecule type" value="Genomic_DNA"/>
</dbReference>
<name>A0A0L0DK76_THETB</name>
<evidence type="ECO:0000313" key="4">
    <source>
        <dbReference type="EMBL" id="KNC52814.1"/>
    </source>
</evidence>